<accession>A0ABX3XXV6</accession>
<dbReference type="EMBL" id="MIGA01000017">
    <property type="protein sequence ID" value="OSY45450.1"/>
    <property type="molecule type" value="Genomic_DNA"/>
</dbReference>
<sequence>MVPLAFGPAAVVVAGPAGVAVDRQHALAVRYLVGAVAVERVPGQHRAQIRVGVVVAEDRPVQVGLSRQIAVAGAEIAARGERRIEDVVGVLLAVAVAVSAPTGAVGAAVGPGGRDELHRAHGAVVGEVAVIAAGVGVGDPGEAVAVELRAEYRTEGGALGVDRAAARLAGLDLADPGEQLPGQPAARVGGVDRGRGLLVRGQDGGGEAGLGGPPAGGGALAGVRRTVRRHRALEGRQVGVVRGTAVDRDIGGRRGRPPFRGRGAGGSRRLRGGQRGQHQGCHGRRGRSPLEPPSECGCHTWFPSALPDRAPDAVSRSPARQLRRDYDNSGLASTTRFTHIMI</sequence>
<name>A0ABX3XXV6_STRPT</name>
<comment type="caution">
    <text evidence="2">The sequence shown here is derived from an EMBL/GenBank/DDBJ whole genome shotgun (WGS) entry which is preliminary data.</text>
</comment>
<evidence type="ECO:0000256" key="1">
    <source>
        <dbReference type="SAM" id="MobiDB-lite"/>
    </source>
</evidence>
<reference evidence="2 3" key="1">
    <citation type="submission" date="2016-09" db="EMBL/GenBank/DDBJ databases">
        <title>Streptomyces platensis DSM40041, a candidate organism with high potential of specific P450 cytochromes.</title>
        <authorList>
            <person name="Grumaz C."/>
            <person name="Vainshtein Y."/>
            <person name="Kirstahler P."/>
            <person name="Sohn K."/>
        </authorList>
    </citation>
    <scope>NUCLEOTIDE SEQUENCE [LARGE SCALE GENOMIC DNA]</scope>
    <source>
        <strain evidence="2 3">DSM 40041</strain>
    </source>
</reference>
<organism evidence="2 3">
    <name type="scientific">Streptomyces platensis</name>
    <dbReference type="NCBI Taxonomy" id="58346"/>
    <lineage>
        <taxon>Bacteria</taxon>
        <taxon>Bacillati</taxon>
        <taxon>Actinomycetota</taxon>
        <taxon>Actinomycetes</taxon>
        <taxon>Kitasatosporales</taxon>
        <taxon>Streptomycetaceae</taxon>
        <taxon>Streptomyces</taxon>
    </lineage>
</organism>
<dbReference type="Proteomes" id="UP000194225">
    <property type="component" value="Unassembled WGS sequence"/>
</dbReference>
<protein>
    <submittedName>
        <fullName evidence="2">Uncharacterized protein</fullName>
    </submittedName>
</protein>
<gene>
    <name evidence="2" type="ORF">BG653_02983</name>
</gene>
<evidence type="ECO:0000313" key="2">
    <source>
        <dbReference type="EMBL" id="OSY45450.1"/>
    </source>
</evidence>
<proteinExistence type="predicted"/>
<feature type="region of interest" description="Disordered" evidence="1">
    <location>
        <begin position="248"/>
        <end position="293"/>
    </location>
</feature>
<keyword evidence="3" id="KW-1185">Reference proteome</keyword>
<evidence type="ECO:0000313" key="3">
    <source>
        <dbReference type="Proteomes" id="UP000194225"/>
    </source>
</evidence>